<keyword evidence="1" id="KW-0472">Membrane</keyword>
<feature type="transmembrane region" description="Helical" evidence="1">
    <location>
        <begin position="106"/>
        <end position="130"/>
    </location>
</feature>
<dbReference type="RefSeq" id="WP_271275077.1">
    <property type="nucleotide sequence ID" value="NZ_BAABFD010000005.1"/>
</dbReference>
<feature type="transmembrane region" description="Helical" evidence="1">
    <location>
        <begin position="12"/>
        <end position="34"/>
    </location>
</feature>
<organism evidence="2 3">
    <name type="scientific">Nonomuraea ferruginea</name>
    <dbReference type="NCBI Taxonomy" id="46174"/>
    <lineage>
        <taxon>Bacteria</taxon>
        <taxon>Bacillati</taxon>
        <taxon>Actinomycetota</taxon>
        <taxon>Actinomycetes</taxon>
        <taxon>Streptosporangiales</taxon>
        <taxon>Streptosporangiaceae</taxon>
        <taxon>Nonomuraea</taxon>
    </lineage>
</organism>
<evidence type="ECO:0000313" key="2">
    <source>
        <dbReference type="EMBL" id="MDA0639599.1"/>
    </source>
</evidence>
<evidence type="ECO:0000256" key="1">
    <source>
        <dbReference type="SAM" id="Phobius"/>
    </source>
</evidence>
<name>A0ABT4SR29_9ACTN</name>
<feature type="transmembrane region" description="Helical" evidence="1">
    <location>
        <begin position="49"/>
        <end position="69"/>
    </location>
</feature>
<evidence type="ECO:0000313" key="3">
    <source>
        <dbReference type="Proteomes" id="UP001212498"/>
    </source>
</evidence>
<comment type="caution">
    <text evidence="2">The sequence shown here is derived from an EMBL/GenBank/DDBJ whole genome shotgun (WGS) entry which is preliminary data.</text>
</comment>
<reference evidence="2 3" key="1">
    <citation type="submission" date="2022-11" db="EMBL/GenBank/DDBJ databases">
        <title>Nonomuraea corallina sp. nov., a new species of the genus Nonomuraea isolated from sea side sediment in Thai sea.</title>
        <authorList>
            <person name="Ngamcharungchit C."/>
            <person name="Matsumoto A."/>
            <person name="Suriyachadkun C."/>
            <person name="Panbangred W."/>
            <person name="Inahashi Y."/>
            <person name="Intra B."/>
        </authorList>
    </citation>
    <scope>NUCLEOTIDE SEQUENCE [LARGE SCALE GENOMIC DNA]</scope>
    <source>
        <strain evidence="2 3">DSM 43553</strain>
    </source>
</reference>
<evidence type="ECO:0008006" key="4">
    <source>
        <dbReference type="Google" id="ProtNLM"/>
    </source>
</evidence>
<keyword evidence="1" id="KW-1133">Transmembrane helix</keyword>
<gene>
    <name evidence="2" type="ORF">OUY24_03075</name>
</gene>
<feature type="transmembrane region" description="Helical" evidence="1">
    <location>
        <begin position="76"/>
        <end position="94"/>
    </location>
</feature>
<keyword evidence="3" id="KW-1185">Reference proteome</keyword>
<sequence length="182" mass="18709">MTINETAQSGRVAAGLAASAGGLAMAVTGVMQAMRPMDDDPRVLGEEHLLLGLFAASLILLVPGLVALARHGGRTALVGAVVVSAGHVLLAFGATSSNLRGEDYAWFPFVAVPANLGMLVGAIMMAVSLWRAGQVPRAVAAALPALWACEIILAQLGGGLIAGLYWLVVGVLLTSGTWRTRR</sequence>
<protein>
    <recommendedName>
        <fullName evidence="4">DUF998 domain-containing protein</fullName>
    </recommendedName>
</protein>
<accession>A0ABT4SR29</accession>
<dbReference type="Proteomes" id="UP001212498">
    <property type="component" value="Unassembled WGS sequence"/>
</dbReference>
<proteinExistence type="predicted"/>
<dbReference type="EMBL" id="JAPNUD010000005">
    <property type="protein sequence ID" value="MDA0639599.1"/>
    <property type="molecule type" value="Genomic_DNA"/>
</dbReference>
<feature type="transmembrane region" description="Helical" evidence="1">
    <location>
        <begin position="160"/>
        <end position="178"/>
    </location>
</feature>
<keyword evidence="1" id="KW-0812">Transmembrane</keyword>